<dbReference type="Proteomes" id="UP000515514">
    <property type="component" value="Chromosome"/>
</dbReference>
<proteinExistence type="predicted"/>
<reference evidence="1 2" key="1">
    <citation type="submission" date="2020-04" db="EMBL/GenBank/DDBJ databases">
        <title>Genome sequence of Altibacter aquimarinus strain ALE3EI.</title>
        <authorList>
            <person name="Oh H.-M."/>
            <person name="Jang D."/>
        </authorList>
    </citation>
    <scope>NUCLEOTIDE SEQUENCE [LARGE SCALE GENOMIC DNA]</scope>
    <source>
        <strain evidence="1 2">ALE3EI</strain>
    </source>
</reference>
<evidence type="ECO:0008006" key="3">
    <source>
        <dbReference type="Google" id="ProtNLM"/>
    </source>
</evidence>
<dbReference type="EMBL" id="CP052909">
    <property type="protein sequence ID" value="QNJ97646.1"/>
    <property type="molecule type" value="Genomic_DNA"/>
</dbReference>
<sequence>MMKKLILALIPSFFIVLTGCKNENKADAQDIEIQAVSETPFKEVTTLEEISRLANHGKLHEAFAKGDMKSELISANEGMSFLKSTTIYPGTGNEVEIDFLPNDSTRVWRVTVTNRSNKFHSKTGVTPGMTLEELNAINKIPVNFYGFQWEFAGAVDFNDGNLTNDKLFVYLKTDKEVPKEFIGDAPHSSLDEKAKELKLYVHKIIYEAATAEPL</sequence>
<evidence type="ECO:0000313" key="2">
    <source>
        <dbReference type="Proteomes" id="UP000515514"/>
    </source>
</evidence>
<name>A0A7G8PTI0_9FLAO</name>
<evidence type="ECO:0000313" key="1">
    <source>
        <dbReference type="EMBL" id="QNJ97646.1"/>
    </source>
</evidence>
<dbReference type="KEGG" id="alti:ALE3EI_1073"/>
<dbReference type="PROSITE" id="PS51257">
    <property type="entry name" value="PROKAR_LIPOPROTEIN"/>
    <property type="match status" value="1"/>
</dbReference>
<protein>
    <recommendedName>
        <fullName evidence="3">Lipoprotein</fullName>
    </recommendedName>
</protein>
<accession>A0A7G8PTI0</accession>
<organism evidence="1 2">
    <name type="scientific">Constantimarinum furrinae</name>
    <dbReference type="NCBI Taxonomy" id="2562285"/>
    <lineage>
        <taxon>Bacteria</taxon>
        <taxon>Pseudomonadati</taxon>
        <taxon>Bacteroidota</taxon>
        <taxon>Flavobacteriia</taxon>
        <taxon>Flavobacteriales</taxon>
        <taxon>Flavobacteriaceae</taxon>
        <taxon>Altibacter/Constantimarinum group</taxon>
        <taxon>Constantimarinum</taxon>
    </lineage>
</organism>
<dbReference type="AlphaFoldDB" id="A0A7G8PTI0"/>
<keyword evidence="2" id="KW-1185">Reference proteome</keyword>
<dbReference type="RefSeq" id="WP_186991705.1">
    <property type="nucleotide sequence ID" value="NZ_CP052909.1"/>
</dbReference>
<gene>
    <name evidence="1" type="ORF">ALE3EI_1073</name>
</gene>